<dbReference type="EMBL" id="CP014034">
    <property type="protein sequence ID" value="AMF92808.1"/>
    <property type="molecule type" value="Genomic_DNA"/>
</dbReference>
<reference evidence="1" key="2">
    <citation type="submission" date="2018-01" db="EMBL/GenBank/DDBJ databases">
        <title>FDA dAtabase for Regulatory Grade micrObial Sequences (FDA-ARGOS): Supporting development and validation of Infectious Disease Dx tests.</title>
        <authorList>
            <person name="Hoffmann M."/>
            <person name="Allard M."/>
            <person name="Evans P."/>
            <person name="Brown E."/>
            <person name="Tallon L."/>
            <person name="Sadzewicz L."/>
            <person name="Sengamalay N."/>
            <person name="Ott S."/>
            <person name="Godinez A."/>
            <person name="Nagaraj S."/>
            <person name="Vyas G."/>
            <person name="Aluvathingal J."/>
            <person name="Nadendla S."/>
            <person name="Geyer C."/>
            <person name="Sichtig H."/>
        </authorList>
    </citation>
    <scope>NUCLEOTIDE SEQUENCE</scope>
    <source>
        <strain evidence="1">ATCC 33809</strain>
    </source>
</reference>
<dbReference type="EMBL" id="UHIP01000002">
    <property type="protein sequence ID" value="SUQ27695.1"/>
    <property type="molecule type" value="Genomic_DNA"/>
</dbReference>
<sequence length="209" mass="22105">MKQQQWMMALCCAFALWGCKPTDNTIQVGTYEGVVWSDDTLPLSAQVVVQNSATLLTLWDEREHQTSYVGSSSEGKLVFSAAGLSCEMSAAALACTNSNGETILSPVSAESVDIASFAGSYQARYHDALLQMSIDDSGALTVSGASCESSGSLTATTEVNGLADMQLTDDQCAAAGHVNLVTLETENESLVSLNIQTNSATFPQVWVKI</sequence>
<evidence type="ECO:0000313" key="3">
    <source>
        <dbReference type="Proteomes" id="UP000057088"/>
    </source>
</evidence>
<keyword evidence="3" id="KW-1185">Reference proteome</keyword>
<reference evidence="2 4" key="3">
    <citation type="submission" date="2018-06" db="EMBL/GenBank/DDBJ databases">
        <authorList>
            <consortium name="Pathogen Informatics"/>
            <person name="Doyle S."/>
        </authorList>
    </citation>
    <scope>NUCLEOTIDE SEQUENCE [LARGE SCALE GENOMIC DNA]</scope>
    <source>
        <strain evidence="2 4">NCTC11327</strain>
    </source>
</reference>
<organism evidence="2 4">
    <name type="scientific">Vibrio fluvialis</name>
    <dbReference type="NCBI Taxonomy" id="676"/>
    <lineage>
        <taxon>Bacteria</taxon>
        <taxon>Pseudomonadati</taxon>
        <taxon>Pseudomonadota</taxon>
        <taxon>Gammaproteobacteria</taxon>
        <taxon>Vibrionales</taxon>
        <taxon>Vibrionaceae</taxon>
        <taxon>Vibrio</taxon>
    </lineage>
</organism>
<reference evidence="3" key="1">
    <citation type="submission" date="2015-12" db="EMBL/GenBank/DDBJ databases">
        <title>FDA dAtabase for Regulatory Grade micrObial Sequences (FDA-ARGOS): Supporting development and validation of Infectious Disease Dx tests.</title>
        <authorList>
            <person name="Hoffmann M."/>
            <person name="Allard M."/>
            <person name="Evans P."/>
            <person name="Brown E."/>
            <person name="Tallon L.J."/>
            <person name="Sadzewicz L."/>
            <person name="Sengamalay N."/>
            <person name="Ott S."/>
            <person name="Godinez A."/>
            <person name="Nagaraj S."/>
            <person name="Vyas G."/>
            <person name="Aluvathingal J."/>
            <person name="Nadendla S."/>
            <person name="Geyer C."/>
            <person name="Sichtig H."/>
        </authorList>
    </citation>
    <scope>NUCLEOTIDE SEQUENCE [LARGE SCALE GENOMIC DNA]</scope>
    <source>
        <strain evidence="3">ATCC 33809</strain>
    </source>
</reference>
<gene>
    <name evidence="1" type="ORF">AL536_04875</name>
    <name evidence="2" type="ORF">NCTC11327_04591</name>
</gene>
<evidence type="ECO:0000313" key="4">
    <source>
        <dbReference type="Proteomes" id="UP000254626"/>
    </source>
</evidence>
<dbReference type="AlphaFoldDB" id="A0AAX2LWK1"/>
<proteinExistence type="predicted"/>
<evidence type="ECO:0000313" key="1">
    <source>
        <dbReference type="EMBL" id="AMF92808.1"/>
    </source>
</evidence>
<name>A0AAX2LWK1_VIBFL</name>
<dbReference type="Proteomes" id="UP000057088">
    <property type="component" value="Chromosome 1"/>
</dbReference>
<dbReference type="KEGG" id="vfl:AL536_04875"/>
<protein>
    <submittedName>
        <fullName evidence="2">Lipoprotein, putative</fullName>
    </submittedName>
</protein>
<evidence type="ECO:0000313" key="2">
    <source>
        <dbReference type="EMBL" id="SUQ27695.1"/>
    </source>
</evidence>
<accession>A0AAX2LWK1</accession>
<dbReference type="Proteomes" id="UP000254626">
    <property type="component" value="Unassembled WGS sequence"/>
</dbReference>
<dbReference type="GeneID" id="29383313"/>
<dbReference type="RefSeq" id="WP_061055770.1">
    <property type="nucleotide sequence ID" value="NZ_CABLBX010000010.1"/>
</dbReference>
<keyword evidence="2" id="KW-0449">Lipoprotein</keyword>